<sequence>MEEQHRPAPAPQYSPDGRWWWDGRQWVPVPPSTPSTTPPGKQPLTAKQLIGIIVGIAIAVFAGVTIYQDGQRQDRVGDDLDRILCEDYDSC</sequence>
<evidence type="ECO:0000313" key="3">
    <source>
        <dbReference type="Proteomes" id="UP001168537"/>
    </source>
</evidence>
<dbReference type="EMBL" id="JAUHJR010000002">
    <property type="protein sequence ID" value="MDN4161114.1"/>
    <property type="molecule type" value="Genomic_DNA"/>
</dbReference>
<dbReference type="Proteomes" id="UP001168537">
    <property type="component" value="Unassembled WGS sequence"/>
</dbReference>
<accession>A0ABT8ESL4</accession>
<name>A0ABT8ESL4_9ACTN</name>
<gene>
    <name evidence="2" type="ORF">QWY29_07065</name>
</gene>
<evidence type="ECO:0000313" key="2">
    <source>
        <dbReference type="EMBL" id="MDN4161114.1"/>
    </source>
</evidence>
<evidence type="ECO:0008006" key="4">
    <source>
        <dbReference type="Google" id="ProtNLM"/>
    </source>
</evidence>
<evidence type="ECO:0000256" key="1">
    <source>
        <dbReference type="SAM" id="Phobius"/>
    </source>
</evidence>
<feature type="transmembrane region" description="Helical" evidence="1">
    <location>
        <begin position="49"/>
        <end position="67"/>
    </location>
</feature>
<reference evidence="2" key="1">
    <citation type="submission" date="2023-06" db="EMBL/GenBank/DDBJ databases">
        <title>Draft genome sequence of Nocardioides sp. SOB72.</title>
        <authorList>
            <person name="Zhang G."/>
        </authorList>
    </citation>
    <scope>NUCLEOTIDE SEQUENCE</scope>
    <source>
        <strain evidence="2">SOB72</strain>
    </source>
</reference>
<organism evidence="2 3">
    <name type="scientific">Nocardioides abyssi</name>
    <dbReference type="NCBI Taxonomy" id="3058370"/>
    <lineage>
        <taxon>Bacteria</taxon>
        <taxon>Bacillati</taxon>
        <taxon>Actinomycetota</taxon>
        <taxon>Actinomycetes</taxon>
        <taxon>Propionibacteriales</taxon>
        <taxon>Nocardioidaceae</taxon>
        <taxon>Nocardioides</taxon>
    </lineage>
</organism>
<comment type="caution">
    <text evidence="2">The sequence shown here is derived from an EMBL/GenBank/DDBJ whole genome shotgun (WGS) entry which is preliminary data.</text>
</comment>
<keyword evidence="1" id="KW-1133">Transmembrane helix</keyword>
<keyword evidence="3" id="KW-1185">Reference proteome</keyword>
<keyword evidence="1" id="KW-0812">Transmembrane</keyword>
<dbReference type="RefSeq" id="WP_300959998.1">
    <property type="nucleotide sequence ID" value="NZ_JAUHJR010000002.1"/>
</dbReference>
<proteinExistence type="predicted"/>
<keyword evidence="1" id="KW-0472">Membrane</keyword>
<protein>
    <recommendedName>
        <fullName evidence="4">DUF2510 domain-containing protein</fullName>
    </recommendedName>
</protein>